<dbReference type="EMBL" id="MNAD01000885">
    <property type="protein sequence ID" value="OJT09684.1"/>
    <property type="molecule type" value="Genomic_DNA"/>
</dbReference>
<accession>A0A1M2VQ15</accession>
<reference evidence="1 2" key="1">
    <citation type="submission" date="2016-10" db="EMBL/GenBank/DDBJ databases">
        <title>Genome sequence of the basidiomycete white-rot fungus Trametes pubescens.</title>
        <authorList>
            <person name="Makela M.R."/>
            <person name="Granchi Z."/>
            <person name="Peng M."/>
            <person name="De Vries R.P."/>
            <person name="Grigoriev I."/>
            <person name="Riley R."/>
            <person name="Hilden K."/>
        </authorList>
    </citation>
    <scope>NUCLEOTIDE SEQUENCE [LARGE SCALE GENOMIC DNA]</scope>
    <source>
        <strain evidence="1 2">FBCC735</strain>
    </source>
</reference>
<gene>
    <name evidence="1" type="ORF">TRAPUB_13837</name>
</gene>
<evidence type="ECO:0000313" key="1">
    <source>
        <dbReference type="EMBL" id="OJT09684.1"/>
    </source>
</evidence>
<name>A0A1M2VQ15_TRAPU</name>
<dbReference type="AlphaFoldDB" id="A0A1M2VQ15"/>
<evidence type="ECO:0000313" key="2">
    <source>
        <dbReference type="Proteomes" id="UP000184267"/>
    </source>
</evidence>
<dbReference type="Proteomes" id="UP000184267">
    <property type="component" value="Unassembled WGS sequence"/>
</dbReference>
<organism evidence="1 2">
    <name type="scientific">Trametes pubescens</name>
    <name type="common">White-rot fungus</name>
    <dbReference type="NCBI Taxonomy" id="154538"/>
    <lineage>
        <taxon>Eukaryota</taxon>
        <taxon>Fungi</taxon>
        <taxon>Dikarya</taxon>
        <taxon>Basidiomycota</taxon>
        <taxon>Agaricomycotina</taxon>
        <taxon>Agaricomycetes</taxon>
        <taxon>Polyporales</taxon>
        <taxon>Polyporaceae</taxon>
        <taxon>Trametes</taxon>
    </lineage>
</organism>
<keyword evidence="2" id="KW-1185">Reference proteome</keyword>
<sequence>MINPHIYERPMDTSMRRGTCHTRLPGRFTMAYSEAEAIEEQNRQKHPMSFGATTEITTEPDKDAGIYSYKVNATQRKILQTNPRTATFQVALIAYQYIIEDHKHLRKLK</sequence>
<protein>
    <submittedName>
        <fullName evidence="1">Uncharacterized protein</fullName>
    </submittedName>
</protein>
<comment type="caution">
    <text evidence="1">The sequence shown here is derived from an EMBL/GenBank/DDBJ whole genome shotgun (WGS) entry which is preliminary data.</text>
</comment>
<proteinExistence type="predicted"/>